<feature type="domain" description="Mechanosensitive ion channel MscS" evidence="9">
    <location>
        <begin position="833"/>
        <end position="898"/>
    </location>
</feature>
<dbReference type="PATRIC" id="fig|1385369.3.peg.2211"/>
<accession>W9H827</accession>
<keyword evidence="5" id="KW-0029">Amino-acid transport</keyword>
<dbReference type="InterPro" id="IPR023408">
    <property type="entry name" value="MscS_beta-dom_sf"/>
</dbReference>
<dbReference type="GO" id="GO:0008381">
    <property type="term" value="F:mechanosensitive monoatomic ion channel activity"/>
    <property type="evidence" value="ECO:0007669"/>
    <property type="project" value="UniProtKB-ARBA"/>
</dbReference>
<feature type="transmembrane region" description="Helical" evidence="8">
    <location>
        <begin position="712"/>
        <end position="731"/>
    </location>
</feature>
<evidence type="ECO:0000259" key="10">
    <source>
        <dbReference type="Pfam" id="PF13458"/>
    </source>
</evidence>
<dbReference type="Gene3D" id="2.30.30.60">
    <property type="match status" value="1"/>
</dbReference>
<protein>
    <submittedName>
        <fullName evidence="11">Uncharacterized protein</fullName>
    </submittedName>
</protein>
<dbReference type="SUPFAM" id="SSF50182">
    <property type="entry name" value="Sm-like ribonucleoproteins"/>
    <property type="match status" value="1"/>
</dbReference>
<keyword evidence="7 8" id="KW-0472">Membrane</keyword>
<keyword evidence="4" id="KW-0732">Signal</keyword>
<evidence type="ECO:0000256" key="6">
    <source>
        <dbReference type="ARBA" id="ARBA00022989"/>
    </source>
</evidence>
<feature type="transmembrane region" description="Helical" evidence="8">
    <location>
        <begin position="743"/>
        <end position="764"/>
    </location>
</feature>
<dbReference type="EMBL" id="AVFL01000006">
    <property type="protein sequence ID" value="EWY40916.1"/>
    <property type="molecule type" value="Genomic_DNA"/>
</dbReference>
<dbReference type="Gene3D" id="1.10.287.1260">
    <property type="match status" value="1"/>
</dbReference>
<feature type="transmembrane region" description="Helical" evidence="8">
    <location>
        <begin position="12"/>
        <end position="36"/>
    </location>
</feature>
<sequence>MPFRLSRLTKKARFALILVAAAAIAGIVSLAAWAIMDHDNREPLVVAMVAPLSGADAGIGQAMRKGALIRVEAVNAAGGIGNRPVALKVFDDEGDATKSLDIARRLARDPTVRAVLGQHPDTIGRAAELYGNTGAPLVALLPAARMTEGAVNPWLFHLAFDRVFEARFLANYVRNVVGEATVAIVREDTEQASALADQVDKILQRFGTRLAGQWTFQAGRTSGADLEPLARQVKERMPTGAIIVLAGAVDSARAVVALRDASVRNLIAGPSELASAAFRTEIVALARGKAPEGYSHGLLMSSPILFDTANERAQRFYGQYAEQFNAVPDWAAAVGSDGMELILSGLVDQVASEGANQPNGEPRDGEALRRSIAGHNRAESAFAGTLGSWSFDDRQAAGIPVMMATYNGLNPIAALTQLQPIREAGVSNFLDEVSRGRALYVNDRFMYKTDVIYTGVQINEIRDLDPGRNEATLDLTVWFRYRGGFDPGSVLFINAQKPIELGKPYREERGASGTYVAYRVTERFSLNFTDVRHPYGSEIAGLSFRHRTLNRNNIMFVTDVLGMSLIDTDDFVEKLRATDAAEASGGAPAAKASWLSRLTEGNTEGSTLLSQLRARRVLAASPGWRLSRAWISQDIASVSTEGDPNFVGFGRPQPDFSRVDFGVVVVPDAFAARDVIPYQAFVHLAILGAVLAIFAAVMDRRDRGQFWRIQTLFLRVLSWPLLLTAISNMALDSAVAALPGSGVRMVVGFFEVLWWILPAILVNRTLERFLWTPLEIKSRRKVPDIVRRFATIIVFGFAICGIIAFVLKQPITSVLAASGIMGMVIGLAIQANIANVFSGIILNIERAFKIGDAVQITDTVKGVVVDMTWRTIRIRNAAGFIVAMPNGKVSEATVVNFSAVDRVWVKLEYHADSKHEPEFMAALLRDALRDAPGTMANAAGTQPFVRYDGMRSVDGQWLGKYNLIFWVKDYDATFSVPEKVWQSVYRTLTAKGINPSPPDLVPDGDTSAAAKALIAARPGKMTIPA</sequence>
<evidence type="ECO:0000259" key="9">
    <source>
        <dbReference type="Pfam" id="PF00924"/>
    </source>
</evidence>
<comment type="similarity">
    <text evidence="2">Belongs to the leucine-binding protein family.</text>
</comment>
<dbReference type="STRING" id="1385369.N825_33840"/>
<dbReference type="Pfam" id="PF13458">
    <property type="entry name" value="Peripla_BP_6"/>
    <property type="match status" value="1"/>
</dbReference>
<dbReference type="Pfam" id="PF00924">
    <property type="entry name" value="MS_channel_2nd"/>
    <property type="match status" value="1"/>
</dbReference>
<evidence type="ECO:0000256" key="5">
    <source>
        <dbReference type="ARBA" id="ARBA00022970"/>
    </source>
</evidence>
<dbReference type="SUPFAM" id="SSF53822">
    <property type="entry name" value="Periplasmic binding protein-like I"/>
    <property type="match status" value="1"/>
</dbReference>
<feature type="transmembrane region" description="Helical" evidence="8">
    <location>
        <begin position="680"/>
        <end position="700"/>
    </location>
</feature>
<evidence type="ECO:0000313" key="11">
    <source>
        <dbReference type="EMBL" id="EWY40916.1"/>
    </source>
</evidence>
<organism evidence="11 12">
    <name type="scientific">Skermanella stibiiresistens SB22</name>
    <dbReference type="NCBI Taxonomy" id="1385369"/>
    <lineage>
        <taxon>Bacteria</taxon>
        <taxon>Pseudomonadati</taxon>
        <taxon>Pseudomonadota</taxon>
        <taxon>Alphaproteobacteria</taxon>
        <taxon>Rhodospirillales</taxon>
        <taxon>Azospirillaceae</taxon>
        <taxon>Skermanella</taxon>
    </lineage>
</organism>
<evidence type="ECO:0000313" key="12">
    <source>
        <dbReference type="Proteomes" id="UP000019486"/>
    </source>
</evidence>
<reference evidence="11 12" key="1">
    <citation type="submission" date="2013-08" db="EMBL/GenBank/DDBJ databases">
        <title>The genome sequence of Skermanella stibiiresistens.</title>
        <authorList>
            <person name="Zhu W."/>
            <person name="Wang G."/>
        </authorList>
    </citation>
    <scope>NUCLEOTIDE SEQUENCE [LARGE SCALE GENOMIC DNA]</scope>
    <source>
        <strain evidence="11 12">SB22</strain>
    </source>
</reference>
<evidence type="ECO:0000256" key="3">
    <source>
        <dbReference type="ARBA" id="ARBA00022692"/>
    </source>
</evidence>
<feature type="domain" description="Leucine-binding protein" evidence="10">
    <location>
        <begin position="45"/>
        <end position="360"/>
    </location>
</feature>
<comment type="subcellular location">
    <subcellularLocation>
        <location evidence="1">Membrane</location>
    </subcellularLocation>
</comment>
<evidence type="ECO:0000256" key="2">
    <source>
        <dbReference type="ARBA" id="ARBA00010062"/>
    </source>
</evidence>
<evidence type="ECO:0000256" key="7">
    <source>
        <dbReference type="ARBA" id="ARBA00023136"/>
    </source>
</evidence>
<dbReference type="Gene3D" id="3.40.50.2300">
    <property type="match status" value="2"/>
</dbReference>
<comment type="caution">
    <text evidence="11">The sequence shown here is derived from an EMBL/GenBank/DDBJ whole genome shotgun (WGS) entry which is preliminary data.</text>
</comment>
<dbReference type="AlphaFoldDB" id="W9H827"/>
<feature type="transmembrane region" description="Helical" evidence="8">
    <location>
        <begin position="785"/>
        <end position="807"/>
    </location>
</feature>
<dbReference type="InterPro" id="IPR028081">
    <property type="entry name" value="Leu-bd"/>
</dbReference>
<evidence type="ECO:0000256" key="8">
    <source>
        <dbReference type="SAM" id="Phobius"/>
    </source>
</evidence>
<dbReference type="InterPro" id="IPR028082">
    <property type="entry name" value="Peripla_BP_I"/>
</dbReference>
<keyword evidence="12" id="KW-1185">Reference proteome</keyword>
<dbReference type="Proteomes" id="UP000019486">
    <property type="component" value="Unassembled WGS sequence"/>
</dbReference>
<dbReference type="PANTHER" id="PTHR30483">
    <property type="entry name" value="LEUCINE-SPECIFIC-BINDING PROTEIN"/>
    <property type="match status" value="1"/>
</dbReference>
<name>W9H827_9PROT</name>
<dbReference type="GO" id="GO:0006865">
    <property type="term" value="P:amino acid transport"/>
    <property type="evidence" value="ECO:0007669"/>
    <property type="project" value="UniProtKB-KW"/>
</dbReference>
<evidence type="ECO:0000256" key="4">
    <source>
        <dbReference type="ARBA" id="ARBA00022729"/>
    </source>
</evidence>
<gene>
    <name evidence="11" type="ORF">N825_33840</name>
</gene>
<evidence type="ECO:0000256" key="1">
    <source>
        <dbReference type="ARBA" id="ARBA00004370"/>
    </source>
</evidence>
<dbReference type="PANTHER" id="PTHR30483:SF6">
    <property type="entry name" value="PERIPLASMIC BINDING PROTEIN OF ABC TRANSPORTER FOR NATURAL AMINO ACIDS"/>
    <property type="match status" value="1"/>
</dbReference>
<keyword evidence="6 8" id="KW-1133">Transmembrane helix</keyword>
<dbReference type="GO" id="GO:0016020">
    <property type="term" value="C:membrane"/>
    <property type="evidence" value="ECO:0007669"/>
    <property type="project" value="UniProtKB-SubCell"/>
</dbReference>
<keyword evidence="5" id="KW-0813">Transport</keyword>
<proteinExistence type="inferred from homology"/>
<keyword evidence="3 8" id="KW-0812">Transmembrane</keyword>
<dbReference type="InterPro" id="IPR051010">
    <property type="entry name" value="BCAA_transport"/>
</dbReference>
<dbReference type="OrthoDB" id="9799209at2"/>
<dbReference type="InterPro" id="IPR006685">
    <property type="entry name" value="MscS_channel_2nd"/>
</dbReference>
<feature type="transmembrane region" description="Helical" evidence="8">
    <location>
        <begin position="819"/>
        <end position="842"/>
    </location>
</feature>
<dbReference type="InterPro" id="IPR010920">
    <property type="entry name" value="LSM_dom_sf"/>
</dbReference>